<dbReference type="GO" id="GO:0003989">
    <property type="term" value="F:acetyl-CoA carboxylase activity"/>
    <property type="evidence" value="ECO:0007669"/>
    <property type="project" value="InterPro"/>
</dbReference>
<dbReference type="KEGG" id="ddd:Dda3937_02460"/>
<dbReference type="AlphaFoldDB" id="E0SL45"/>
<dbReference type="HOGENOM" id="CLU_016733_9_0_6"/>
<evidence type="ECO:0000313" key="5">
    <source>
        <dbReference type="Proteomes" id="UP000006859"/>
    </source>
</evidence>
<dbReference type="PRINTS" id="PR01071">
    <property type="entry name" value="ACOABIOTINCC"/>
</dbReference>
<dbReference type="UniPathway" id="UPA00094"/>
<evidence type="ECO:0000259" key="3">
    <source>
        <dbReference type="Pfam" id="PF00364"/>
    </source>
</evidence>
<name>E0SL45_DICD3</name>
<dbReference type="Pfam" id="PF00364">
    <property type="entry name" value="Biotin_lipoyl"/>
    <property type="match status" value="1"/>
</dbReference>
<dbReference type="eggNOG" id="COG0511">
    <property type="taxonomic scope" value="Bacteria"/>
</dbReference>
<dbReference type="NCBIfam" id="NF005457">
    <property type="entry name" value="PRK07051.1"/>
    <property type="match status" value="1"/>
</dbReference>
<proteinExistence type="predicted"/>
<dbReference type="Gene3D" id="2.40.50.100">
    <property type="match status" value="1"/>
</dbReference>
<reference evidence="4 5" key="1">
    <citation type="journal article" date="2011" name="J. Bacteriol.">
        <title>Genome sequence of the plant-pathogenic bacterium Dickeya dadantii 3937.</title>
        <authorList>
            <person name="Glasner J.D."/>
            <person name="Yang C.H."/>
            <person name="Reverchon S."/>
            <person name="Hugouvieux-Cotte-Pattat N."/>
            <person name="Condemine G."/>
            <person name="Bohin J.P."/>
            <person name="Van Gijsegem F."/>
            <person name="Yang S."/>
            <person name="Franza T."/>
            <person name="Expert D."/>
            <person name="Plunkett G. III"/>
            <person name="San Francisco M.J."/>
            <person name="Charkowski A.O."/>
            <person name="Py B."/>
            <person name="Bell K."/>
            <person name="Rauscher L."/>
            <person name="Rodriguez-Palenzuela P."/>
            <person name="Toussaint A."/>
            <person name="Holeva M.C."/>
            <person name="He S.Y."/>
            <person name="Douet V."/>
            <person name="Boccara M."/>
            <person name="Blanco C."/>
            <person name="Toth I."/>
            <person name="Anderson B.D."/>
            <person name="Biehl B.S."/>
            <person name="Mau B."/>
            <person name="Flynn S.M."/>
            <person name="Barras F."/>
            <person name="Lindeberg M."/>
            <person name="Birch P.R."/>
            <person name="Tsuyumu S."/>
            <person name="Shi X."/>
            <person name="Hibbing M."/>
            <person name="Yap M.N."/>
            <person name="Carpentier M."/>
            <person name="Dassa E."/>
            <person name="Umehara M."/>
            <person name="Kim J.F."/>
            <person name="Rusch M."/>
            <person name="Soni P."/>
            <person name="Mayhew G.F."/>
            <person name="Fouts D.E."/>
            <person name="Gill S.R."/>
            <person name="Blattner F.R."/>
            <person name="Keen N.T."/>
            <person name="Perna N.T."/>
        </authorList>
    </citation>
    <scope>NUCLEOTIDE SEQUENCE [LARGE SCALE GENOMIC DNA]</scope>
    <source>
        <strain evidence="4 5">3937</strain>
    </source>
</reference>
<evidence type="ECO:0000313" key="4">
    <source>
        <dbReference type="EMBL" id="ADM98080.1"/>
    </source>
</evidence>
<protein>
    <recommendedName>
        <fullName evidence="2">Biotin carboxyl carrier protein of acetyl-CoA carboxylase</fullName>
    </recommendedName>
</protein>
<keyword evidence="2" id="KW-0444">Lipid biosynthesis</keyword>
<dbReference type="EMBL" id="CP002038">
    <property type="protein sequence ID" value="ADM98080.1"/>
    <property type="molecule type" value="Genomic_DNA"/>
</dbReference>
<dbReference type="CDD" id="cd06850">
    <property type="entry name" value="biotinyl_domain"/>
    <property type="match status" value="1"/>
</dbReference>
<sequence>MRLMKTYEVCSPLPGVFYRQPAPDAPAFIEENTPVTANSVIGLVEVMKQFSEIYAEQAGELISFCVNSGDALEPGQVIAIIKIDE</sequence>
<dbReference type="InterPro" id="IPR011053">
    <property type="entry name" value="Single_hybrid_motif"/>
</dbReference>
<dbReference type="SUPFAM" id="SSF51230">
    <property type="entry name" value="Single hybrid motif"/>
    <property type="match status" value="1"/>
</dbReference>
<keyword evidence="2" id="KW-0092">Biotin</keyword>
<dbReference type="GO" id="GO:0006633">
    <property type="term" value="P:fatty acid biosynthetic process"/>
    <property type="evidence" value="ECO:0007669"/>
    <property type="project" value="UniProtKB-UniPathway"/>
</dbReference>
<feature type="domain" description="Lipoyl-binding" evidence="3">
    <location>
        <begin position="8"/>
        <end position="81"/>
    </location>
</feature>
<evidence type="ECO:0000256" key="2">
    <source>
        <dbReference type="RuleBase" id="RU364072"/>
    </source>
</evidence>
<dbReference type="InterPro" id="IPR000089">
    <property type="entry name" value="Biotin_lipoyl"/>
</dbReference>
<dbReference type="InterPro" id="IPR001249">
    <property type="entry name" value="AcCoA_biotinCC"/>
</dbReference>
<accession>E0SL45</accession>
<comment type="pathway">
    <text evidence="2">Lipid metabolism; fatty acid biosynthesis.</text>
</comment>
<dbReference type="Proteomes" id="UP000006859">
    <property type="component" value="Chromosome"/>
</dbReference>
<keyword evidence="2" id="KW-0443">Lipid metabolism</keyword>
<keyword evidence="5" id="KW-1185">Reference proteome</keyword>
<dbReference type="STRING" id="198628.Dda3937_02460"/>
<dbReference type="GO" id="GO:0009317">
    <property type="term" value="C:acetyl-CoA carboxylase complex"/>
    <property type="evidence" value="ECO:0007669"/>
    <property type="project" value="InterPro"/>
</dbReference>
<organism evidence="4 5">
    <name type="scientific">Dickeya dadantii (strain 3937)</name>
    <name type="common">Erwinia chrysanthemi (strain 3937)</name>
    <dbReference type="NCBI Taxonomy" id="198628"/>
    <lineage>
        <taxon>Bacteria</taxon>
        <taxon>Pseudomonadati</taxon>
        <taxon>Pseudomonadota</taxon>
        <taxon>Gammaproteobacteria</taxon>
        <taxon>Enterobacterales</taxon>
        <taxon>Pectobacteriaceae</taxon>
        <taxon>Dickeya</taxon>
    </lineage>
</organism>
<keyword evidence="2" id="KW-0275">Fatty acid biosynthesis</keyword>
<evidence type="ECO:0000256" key="1">
    <source>
        <dbReference type="ARBA" id="ARBA00003761"/>
    </source>
</evidence>
<comment type="function">
    <text evidence="1 2">This protein is a component of the acetyl coenzyme A carboxylase complex; first, biotin carboxylase catalyzes the carboxylation of the carrier protein and then the transcarboxylase transfers the carboxyl group to form malonyl-CoA.</text>
</comment>
<keyword evidence="2" id="KW-0276">Fatty acid metabolism</keyword>
<gene>
    <name evidence="4" type="ordered locus">Dda3937_02460</name>
</gene>